<dbReference type="InterPro" id="IPR052989">
    <property type="entry name" value="Mg-chelatase_DI-like"/>
</dbReference>
<name>A0AAD9D6B4_9STRA</name>
<feature type="region of interest" description="Disordered" evidence="8">
    <location>
        <begin position="463"/>
        <end position="598"/>
    </location>
</feature>
<dbReference type="Proteomes" id="UP001224775">
    <property type="component" value="Unassembled WGS sequence"/>
</dbReference>
<comment type="pathway">
    <text evidence="1">Porphyrin-containing compound metabolism; chlorophyll biosynthesis.</text>
</comment>
<organism evidence="10 11">
    <name type="scientific">Skeletonema marinoi</name>
    <dbReference type="NCBI Taxonomy" id="267567"/>
    <lineage>
        <taxon>Eukaryota</taxon>
        <taxon>Sar</taxon>
        <taxon>Stramenopiles</taxon>
        <taxon>Ochrophyta</taxon>
        <taxon>Bacillariophyta</taxon>
        <taxon>Coscinodiscophyceae</taxon>
        <taxon>Thalassiosirophycidae</taxon>
        <taxon>Thalassiosirales</taxon>
        <taxon>Skeletonemataceae</taxon>
        <taxon>Skeletonema</taxon>
        <taxon>Skeletonema marinoi-dohrnii complex</taxon>
    </lineage>
</organism>
<dbReference type="CDD" id="cd01451">
    <property type="entry name" value="vWA_Magnesium_chelatase"/>
    <property type="match status" value="1"/>
</dbReference>
<evidence type="ECO:0000313" key="11">
    <source>
        <dbReference type="Proteomes" id="UP001224775"/>
    </source>
</evidence>
<dbReference type="PANTHER" id="PTHR35023">
    <property type="entry name" value="CHELATASE-RELATED"/>
    <property type="match status" value="1"/>
</dbReference>
<dbReference type="Pfam" id="PF17863">
    <property type="entry name" value="AAA_lid_2"/>
    <property type="match status" value="1"/>
</dbReference>
<feature type="compositionally biased region" description="Basic and acidic residues" evidence="8">
    <location>
        <begin position="493"/>
        <end position="509"/>
    </location>
</feature>
<dbReference type="InterPro" id="IPR027417">
    <property type="entry name" value="P-loop_NTPase"/>
</dbReference>
<comment type="caution">
    <text evidence="10">The sequence shown here is derived from an EMBL/GenBank/DDBJ whole genome shotgun (WGS) entry which is preliminary data.</text>
</comment>
<dbReference type="Pfam" id="PF01078">
    <property type="entry name" value="Mg_chelatase"/>
    <property type="match status" value="1"/>
</dbReference>
<dbReference type="Gene3D" id="3.40.50.300">
    <property type="entry name" value="P-loop containing nucleotide triphosphate hydrolases"/>
    <property type="match status" value="1"/>
</dbReference>
<dbReference type="Gene3D" id="1.10.8.80">
    <property type="entry name" value="Magnesium chelatase subunit I, C-Terminal domain"/>
    <property type="match status" value="1"/>
</dbReference>
<feature type="compositionally biased region" description="Polar residues" evidence="8">
    <location>
        <begin position="558"/>
        <end position="597"/>
    </location>
</feature>
<evidence type="ECO:0000256" key="1">
    <source>
        <dbReference type="ARBA" id="ARBA00005173"/>
    </source>
</evidence>
<dbReference type="EC" id="6.6.1.1" evidence="3"/>
<feature type="compositionally biased region" description="Basic and acidic residues" evidence="8">
    <location>
        <begin position="75"/>
        <end position="84"/>
    </location>
</feature>
<comment type="similarity">
    <text evidence="2">Belongs to the Mg-chelatase subunits D/I family.</text>
</comment>
<sequence>MESIMRIVEKMAREKNAWNGKMSDWDYDKGQVTKMWDAISPEFKRSIAKQKGRNRFAYSTVYRNMTDANAFNNPRNKEEKEKRQQQATVVYPSQVDSKQTSKIYAIKIKANYWQSDAGSTCFVLQVSLRPTVDLKFRYLGISNNNGAAESTTAKPPQHYPFAAIIGQKDLKLCLILCAIDPGIGGVLIKGDKGTAKSTAARVGYDSVKGVLDPYNRCHHDTSSSSSTVDTEHDDHYLQYNQSKSIPTPFVDLPLGATEDRVLGSIDFSSTLKNGGKPIFSPGLLASANRGILYIDEVNLLSAHLVDVILDAAAMGVNTVQREGMMKVHPAKFMLIGTMNPEEGELRPQLLDRFGLMVDVAAPTDVEERCEVVRQRMQYERYPDLTEQIKAAQERLPNVILNDELLLLISKICTEFKVGSLRADLTMYKAACALAAYRGRLEVVPEDVKDVTEWVLAHRRRRQPFESPMDGPSMDDLLDELMNSLPENSNNQSEGDHDEPNQQNGEDNKSMTEGSSNNNGKDDATTEDETSPDDNGQSSQQNEQNTNNDDGNGSNNDDQMQTFTASKPSQIKQLRLNQKQSGQTGSGRNSTSNSQQKTRYIRSAPTDKAVDLALDATLRAAASNGLSDDGQPIIHPKITVKKFDASGSMSARKRMETVKGAVISLLMDAYQQRDKVGVIAFRGTKAEVLLEPTRSVELAEKQLQRLPTGGRTPLAHALSLTSDMIHRLQRHEPDQALLLIVLSDGKANVALPTTDSNSTDVDVGDAWKQTEQMAAQLGQLDVPTLLLDTDSGHVRVGRGKELSHLLRADYLLLEDMTADGLVHTIRQAAG</sequence>
<dbReference type="InterPro" id="IPR036465">
    <property type="entry name" value="vWFA_dom_sf"/>
</dbReference>
<dbReference type="InterPro" id="IPR041702">
    <property type="entry name" value="BchD/ChlD_VWA"/>
</dbReference>
<dbReference type="SUPFAM" id="SSF53300">
    <property type="entry name" value="vWA-like"/>
    <property type="match status" value="1"/>
</dbReference>
<dbReference type="AlphaFoldDB" id="A0AAD9D6B4"/>
<protein>
    <recommendedName>
        <fullName evidence="4">Magnesium-chelatase subunit ChlD, chloroplastic</fullName>
        <ecNumber evidence="3">6.6.1.1</ecNumber>
    </recommendedName>
    <alternativeName>
        <fullName evidence="7">Mg-protoporphyrin IX chelatase subunit ChlD</fullName>
    </alternativeName>
</protein>
<evidence type="ECO:0000256" key="7">
    <source>
        <dbReference type="ARBA" id="ARBA00030779"/>
    </source>
</evidence>
<dbReference type="Pfam" id="PF13519">
    <property type="entry name" value="VWA_2"/>
    <property type="match status" value="1"/>
</dbReference>
<keyword evidence="6" id="KW-0067">ATP-binding</keyword>
<dbReference type="SMART" id="SM00327">
    <property type="entry name" value="VWA"/>
    <property type="match status" value="1"/>
</dbReference>
<dbReference type="InterPro" id="IPR000523">
    <property type="entry name" value="Mg_chelatse_chII-like_cat_dom"/>
</dbReference>
<dbReference type="InterPro" id="IPR002035">
    <property type="entry name" value="VWF_A"/>
</dbReference>
<dbReference type="EMBL" id="JATAAI010000038">
    <property type="protein sequence ID" value="KAK1734564.1"/>
    <property type="molecule type" value="Genomic_DNA"/>
</dbReference>
<evidence type="ECO:0000259" key="9">
    <source>
        <dbReference type="PROSITE" id="PS50234"/>
    </source>
</evidence>
<evidence type="ECO:0000256" key="4">
    <source>
        <dbReference type="ARBA" id="ARBA00016746"/>
    </source>
</evidence>
<evidence type="ECO:0000256" key="8">
    <source>
        <dbReference type="SAM" id="MobiDB-lite"/>
    </source>
</evidence>
<accession>A0AAD9D6B4</accession>
<evidence type="ECO:0000313" key="10">
    <source>
        <dbReference type="EMBL" id="KAK1734564.1"/>
    </source>
</evidence>
<evidence type="ECO:0000256" key="3">
    <source>
        <dbReference type="ARBA" id="ARBA00012825"/>
    </source>
</evidence>
<dbReference type="SUPFAM" id="SSF52540">
    <property type="entry name" value="P-loop containing nucleoside triphosphate hydrolases"/>
    <property type="match status" value="1"/>
</dbReference>
<keyword evidence="5" id="KW-0547">Nucleotide-binding</keyword>
<evidence type="ECO:0000256" key="2">
    <source>
        <dbReference type="ARBA" id="ARBA00005799"/>
    </source>
</evidence>
<dbReference type="GO" id="GO:0005524">
    <property type="term" value="F:ATP binding"/>
    <property type="evidence" value="ECO:0007669"/>
    <property type="project" value="UniProtKB-KW"/>
</dbReference>
<dbReference type="GO" id="GO:0016851">
    <property type="term" value="F:magnesium chelatase activity"/>
    <property type="evidence" value="ECO:0007669"/>
    <property type="project" value="UniProtKB-EC"/>
</dbReference>
<proteinExistence type="inferred from homology"/>
<keyword evidence="11" id="KW-1185">Reference proteome</keyword>
<feature type="compositionally biased region" description="Low complexity" evidence="8">
    <location>
        <begin position="532"/>
        <end position="557"/>
    </location>
</feature>
<reference evidence="10" key="1">
    <citation type="submission" date="2023-06" db="EMBL/GenBank/DDBJ databases">
        <title>Survivors Of The Sea: Transcriptome response of Skeletonema marinoi to long-term dormancy.</title>
        <authorList>
            <person name="Pinder M.I.M."/>
            <person name="Kourtchenko O."/>
            <person name="Robertson E.K."/>
            <person name="Larsson T."/>
            <person name="Maumus F."/>
            <person name="Osuna-Cruz C.M."/>
            <person name="Vancaester E."/>
            <person name="Stenow R."/>
            <person name="Vandepoele K."/>
            <person name="Ploug H."/>
            <person name="Bruchert V."/>
            <person name="Godhe A."/>
            <person name="Topel M."/>
        </authorList>
    </citation>
    <scope>NUCLEOTIDE SEQUENCE</scope>
    <source>
        <strain evidence="10">R05AC</strain>
    </source>
</reference>
<dbReference type="PROSITE" id="PS50234">
    <property type="entry name" value="VWFA"/>
    <property type="match status" value="1"/>
</dbReference>
<dbReference type="Gene3D" id="3.40.50.410">
    <property type="entry name" value="von Willebrand factor, type A domain"/>
    <property type="match status" value="1"/>
</dbReference>
<evidence type="ECO:0000256" key="6">
    <source>
        <dbReference type="ARBA" id="ARBA00022840"/>
    </source>
</evidence>
<dbReference type="PANTHER" id="PTHR35023:SF1">
    <property type="entry name" value="MG-PROTOPORPHYRIN IX CHELATASE"/>
    <property type="match status" value="1"/>
</dbReference>
<feature type="domain" description="VWFA" evidence="9">
    <location>
        <begin position="642"/>
        <end position="747"/>
    </location>
</feature>
<keyword evidence="10" id="KW-0436">Ligase</keyword>
<evidence type="ECO:0000256" key="5">
    <source>
        <dbReference type="ARBA" id="ARBA00022741"/>
    </source>
</evidence>
<dbReference type="InterPro" id="IPR041628">
    <property type="entry name" value="ChlI/MoxR_AAA_lid"/>
</dbReference>
<gene>
    <name evidence="10" type="ORF">QTG54_014812</name>
</gene>
<feature type="region of interest" description="Disordered" evidence="8">
    <location>
        <begin position="68"/>
        <end position="90"/>
    </location>
</feature>